<reference evidence="2 3" key="1">
    <citation type="journal article" date="2023" name="Nucleic Acids Res.">
        <title>The hologenome of Daphnia magna reveals possible DNA methylation and microbiome-mediated evolution of the host genome.</title>
        <authorList>
            <person name="Chaturvedi A."/>
            <person name="Li X."/>
            <person name="Dhandapani V."/>
            <person name="Marshall H."/>
            <person name="Kissane S."/>
            <person name="Cuenca-Cambronero M."/>
            <person name="Asole G."/>
            <person name="Calvet F."/>
            <person name="Ruiz-Romero M."/>
            <person name="Marangio P."/>
            <person name="Guigo R."/>
            <person name="Rago D."/>
            <person name="Mirbahai L."/>
            <person name="Eastwood N."/>
            <person name="Colbourne J.K."/>
            <person name="Zhou J."/>
            <person name="Mallon E."/>
            <person name="Orsini L."/>
        </authorList>
    </citation>
    <scope>NUCLEOTIDE SEQUENCE [LARGE SCALE GENOMIC DNA]</scope>
    <source>
        <strain evidence="2">LRV0_1</strain>
    </source>
</reference>
<gene>
    <name evidence="2" type="ORF">OUZ56_013025</name>
</gene>
<name>A0ABQ9Z4Q3_9CRUS</name>
<dbReference type="Proteomes" id="UP001234178">
    <property type="component" value="Unassembled WGS sequence"/>
</dbReference>
<proteinExistence type="predicted"/>
<dbReference type="EMBL" id="JAOYFB010000002">
    <property type="protein sequence ID" value="KAK4007876.1"/>
    <property type="molecule type" value="Genomic_DNA"/>
</dbReference>
<comment type="caution">
    <text evidence="2">The sequence shown here is derived from an EMBL/GenBank/DDBJ whole genome shotgun (WGS) entry which is preliminary data.</text>
</comment>
<organism evidence="2 3">
    <name type="scientific">Daphnia magna</name>
    <dbReference type="NCBI Taxonomy" id="35525"/>
    <lineage>
        <taxon>Eukaryota</taxon>
        <taxon>Metazoa</taxon>
        <taxon>Ecdysozoa</taxon>
        <taxon>Arthropoda</taxon>
        <taxon>Crustacea</taxon>
        <taxon>Branchiopoda</taxon>
        <taxon>Diplostraca</taxon>
        <taxon>Cladocera</taxon>
        <taxon>Anomopoda</taxon>
        <taxon>Daphniidae</taxon>
        <taxon>Daphnia</taxon>
    </lineage>
</organism>
<evidence type="ECO:0000313" key="3">
    <source>
        <dbReference type="Proteomes" id="UP001234178"/>
    </source>
</evidence>
<evidence type="ECO:0000313" key="2">
    <source>
        <dbReference type="EMBL" id="KAK4007876.1"/>
    </source>
</evidence>
<accession>A0ABQ9Z4Q3</accession>
<sequence>MYKIKISNGREGKREREKRKYRKRRQSKNTGRGDGGGDRVTGEVGYMMNEKERDVKSIKNSFVPFAFWAIRNYG</sequence>
<keyword evidence="3" id="KW-1185">Reference proteome</keyword>
<feature type="region of interest" description="Disordered" evidence="1">
    <location>
        <begin position="1"/>
        <end position="43"/>
    </location>
</feature>
<protein>
    <submittedName>
        <fullName evidence="2">Uncharacterized protein</fullName>
    </submittedName>
</protein>
<feature type="compositionally biased region" description="Basic residues" evidence="1">
    <location>
        <begin position="16"/>
        <end position="27"/>
    </location>
</feature>
<evidence type="ECO:0000256" key="1">
    <source>
        <dbReference type="SAM" id="MobiDB-lite"/>
    </source>
</evidence>